<dbReference type="GO" id="GO:0045892">
    <property type="term" value="P:negative regulation of DNA-templated transcription"/>
    <property type="evidence" value="ECO:0007669"/>
    <property type="project" value="TreeGrafter"/>
</dbReference>
<gene>
    <name evidence="6" type="ORF">US58_C0041G0006</name>
</gene>
<name>A0A0G0H7B1_9BACT</name>
<evidence type="ECO:0000256" key="1">
    <source>
        <dbReference type="ARBA" id="ARBA00022491"/>
    </source>
</evidence>
<protein>
    <submittedName>
        <fullName evidence="6">Transcriptional regulator of heat shock protein</fullName>
    </submittedName>
</protein>
<sequence length="284" mass="32035">MEKRQELLLKLIVESYIKTAEPVGSNFLVLKSGLDISAPTVRNEMRVLEEQGYLTHPHTSAGRIPTELGYQYYVENLMETNKVKQKTKTKIEDLVKEEKDDVKKVKAFAKLISEETGEAVIVAFDSDNIYYTGISSLFSQPEFRDNQSVTSISNIFDNCENEMGKMFETIDQEINILIGQNNPFGNACGLVATKFGSQGLLIVVGPTRMDYGESVGLLQILKLLNYNPIINNQKLNQVFFIEAVKIVLNTNRKQKNTNLVGNGLWQIIKIYKEKYQSVVANGHV</sequence>
<evidence type="ECO:0000256" key="2">
    <source>
        <dbReference type="ARBA" id="ARBA00023015"/>
    </source>
</evidence>
<dbReference type="SUPFAM" id="SSF46785">
    <property type="entry name" value="Winged helix' DNA-binding domain"/>
    <property type="match status" value="1"/>
</dbReference>
<comment type="caution">
    <text evidence="6">The sequence shown here is derived from an EMBL/GenBank/DDBJ whole genome shotgun (WGS) entry which is preliminary data.</text>
</comment>
<dbReference type="AlphaFoldDB" id="A0A0G0H7B1"/>
<dbReference type="Proteomes" id="UP000034333">
    <property type="component" value="Unassembled WGS sequence"/>
</dbReference>
<dbReference type="InterPro" id="IPR002571">
    <property type="entry name" value="HrcA"/>
</dbReference>
<dbReference type="STRING" id="1619036.US58_C0041G0006"/>
<evidence type="ECO:0000313" key="7">
    <source>
        <dbReference type="Proteomes" id="UP000034333"/>
    </source>
</evidence>
<dbReference type="PANTHER" id="PTHR34824">
    <property type="entry name" value="HEAT-INDUCIBLE TRANSCRIPTION REPRESSOR HRCA"/>
    <property type="match status" value="1"/>
</dbReference>
<feature type="domain" description="Heat-inducible transcription repressor HrcA C-terminal" evidence="5">
    <location>
        <begin position="83"/>
        <end position="213"/>
    </location>
</feature>
<keyword evidence="3 6" id="KW-0346">Stress response</keyword>
<evidence type="ECO:0000256" key="3">
    <source>
        <dbReference type="ARBA" id="ARBA00023016"/>
    </source>
</evidence>
<evidence type="ECO:0000259" key="5">
    <source>
        <dbReference type="Pfam" id="PF01628"/>
    </source>
</evidence>
<keyword evidence="2" id="KW-0805">Transcription regulation</keyword>
<accession>A0A0G0H7B1</accession>
<proteinExistence type="predicted"/>
<dbReference type="InterPro" id="IPR036390">
    <property type="entry name" value="WH_DNA-bd_sf"/>
</dbReference>
<dbReference type="GO" id="GO:0003677">
    <property type="term" value="F:DNA binding"/>
    <property type="evidence" value="ECO:0007669"/>
    <property type="project" value="InterPro"/>
</dbReference>
<dbReference type="Pfam" id="PF01628">
    <property type="entry name" value="HrcA"/>
    <property type="match status" value="1"/>
</dbReference>
<dbReference type="Gene3D" id="1.10.10.10">
    <property type="entry name" value="Winged helix-like DNA-binding domain superfamily/Winged helix DNA-binding domain"/>
    <property type="match status" value="1"/>
</dbReference>
<dbReference type="EMBL" id="LBTN01000041">
    <property type="protein sequence ID" value="KKQ39108.1"/>
    <property type="molecule type" value="Genomic_DNA"/>
</dbReference>
<dbReference type="Gene3D" id="3.30.450.40">
    <property type="match status" value="1"/>
</dbReference>
<dbReference type="SUPFAM" id="SSF55781">
    <property type="entry name" value="GAF domain-like"/>
    <property type="match status" value="1"/>
</dbReference>
<keyword evidence="1" id="KW-0678">Repressor</keyword>
<dbReference type="PANTHER" id="PTHR34824:SF1">
    <property type="entry name" value="HEAT-INDUCIBLE TRANSCRIPTION REPRESSOR HRCA"/>
    <property type="match status" value="1"/>
</dbReference>
<reference evidence="6 7" key="1">
    <citation type="journal article" date="2015" name="Nature">
        <title>rRNA introns, odd ribosomes, and small enigmatic genomes across a large radiation of phyla.</title>
        <authorList>
            <person name="Brown C.T."/>
            <person name="Hug L.A."/>
            <person name="Thomas B.C."/>
            <person name="Sharon I."/>
            <person name="Castelle C.J."/>
            <person name="Singh A."/>
            <person name="Wilkins M.J."/>
            <person name="Williams K.H."/>
            <person name="Banfield J.F."/>
        </authorList>
    </citation>
    <scope>NUCLEOTIDE SEQUENCE [LARGE SCALE GENOMIC DNA]</scope>
</reference>
<dbReference type="PATRIC" id="fig|1619036.3.peg.832"/>
<dbReference type="InterPro" id="IPR029016">
    <property type="entry name" value="GAF-like_dom_sf"/>
</dbReference>
<dbReference type="InterPro" id="IPR036388">
    <property type="entry name" value="WH-like_DNA-bd_sf"/>
</dbReference>
<organism evidence="6 7">
    <name type="scientific">Candidatus Magasanikbacteria bacterium GW2011_GWA2_37_8</name>
    <dbReference type="NCBI Taxonomy" id="1619036"/>
    <lineage>
        <taxon>Bacteria</taxon>
        <taxon>Candidatus Magasanikiibacteriota</taxon>
    </lineage>
</organism>
<keyword evidence="4" id="KW-0804">Transcription</keyword>
<evidence type="ECO:0000256" key="4">
    <source>
        <dbReference type="ARBA" id="ARBA00023163"/>
    </source>
</evidence>
<evidence type="ECO:0000313" key="6">
    <source>
        <dbReference type="EMBL" id="KKQ39108.1"/>
    </source>
</evidence>
<dbReference type="InterPro" id="IPR021153">
    <property type="entry name" value="HrcA_C"/>
</dbReference>